<dbReference type="Proteomes" id="UP000241771">
    <property type="component" value="Unassembled WGS sequence"/>
</dbReference>
<keyword evidence="3" id="KW-1185">Reference proteome</keyword>
<keyword evidence="1" id="KW-0812">Transmembrane</keyword>
<dbReference type="RefSeq" id="WP_036823125.1">
    <property type="nucleotide sequence ID" value="NZ_JGVO01000439.1"/>
</dbReference>
<protein>
    <submittedName>
        <fullName evidence="2">Uncharacterized protein</fullName>
    </submittedName>
</protein>
<organism evidence="2 3">
    <name type="scientific">Photobacterium sanctipauli</name>
    <dbReference type="NCBI Taxonomy" id="1342794"/>
    <lineage>
        <taxon>Bacteria</taxon>
        <taxon>Pseudomonadati</taxon>
        <taxon>Pseudomonadota</taxon>
        <taxon>Gammaproteobacteria</taxon>
        <taxon>Vibrionales</taxon>
        <taxon>Vibrionaceae</taxon>
        <taxon>Photobacterium</taxon>
    </lineage>
</organism>
<feature type="transmembrane region" description="Helical" evidence="1">
    <location>
        <begin position="35"/>
        <end position="54"/>
    </location>
</feature>
<evidence type="ECO:0000256" key="1">
    <source>
        <dbReference type="SAM" id="Phobius"/>
    </source>
</evidence>
<name>A0A2T3NVA9_9GAMM</name>
<gene>
    <name evidence="2" type="ORF">C9I98_09175</name>
</gene>
<dbReference type="EMBL" id="PYMA01000004">
    <property type="protein sequence ID" value="PSW20216.1"/>
    <property type="molecule type" value="Genomic_DNA"/>
</dbReference>
<keyword evidence="1" id="KW-0472">Membrane</keyword>
<proteinExistence type="predicted"/>
<comment type="caution">
    <text evidence="2">The sequence shown here is derived from an EMBL/GenBank/DDBJ whole genome shotgun (WGS) entry which is preliminary data.</text>
</comment>
<dbReference type="AlphaFoldDB" id="A0A2T3NVA9"/>
<evidence type="ECO:0000313" key="2">
    <source>
        <dbReference type="EMBL" id="PSW20216.1"/>
    </source>
</evidence>
<sequence>MSTQRRIRPNLTNYDVVEIYQQEIRESEARLFRKILIAIITAVLFIMCFIGFIVTSEGKASRDYAAEAMQKAFETERAIHIIDEAAGTNFLQRAKDSLEED</sequence>
<dbReference type="OrthoDB" id="5828525at2"/>
<reference evidence="2 3" key="1">
    <citation type="submission" date="2018-01" db="EMBL/GenBank/DDBJ databases">
        <title>Whole genome sequencing of Histamine producing bacteria.</title>
        <authorList>
            <person name="Butler K."/>
        </authorList>
    </citation>
    <scope>NUCLEOTIDE SEQUENCE [LARGE SCALE GENOMIC DNA]</scope>
    <source>
        <strain evidence="2 3">DSM 100436</strain>
    </source>
</reference>
<accession>A0A2T3NVA9</accession>
<evidence type="ECO:0000313" key="3">
    <source>
        <dbReference type="Proteomes" id="UP000241771"/>
    </source>
</evidence>
<keyword evidence="1" id="KW-1133">Transmembrane helix</keyword>